<keyword evidence="3 6" id="KW-0479">Metal-binding</keyword>
<comment type="cofactor">
    <cofactor evidence="6">
        <name>heme</name>
        <dbReference type="ChEBI" id="CHEBI:30413"/>
    </cofactor>
</comment>
<evidence type="ECO:0000256" key="5">
    <source>
        <dbReference type="ARBA" id="ARBA00023004"/>
    </source>
</evidence>
<dbReference type="PANTHER" id="PTHR47955:SF8">
    <property type="entry name" value="CYTOCHROME P450 71D11-LIKE"/>
    <property type="match status" value="1"/>
</dbReference>
<evidence type="ECO:0000256" key="8">
    <source>
        <dbReference type="SAM" id="SignalP"/>
    </source>
</evidence>
<evidence type="ECO:0000256" key="7">
    <source>
        <dbReference type="SAM" id="Phobius"/>
    </source>
</evidence>
<dbReference type="InterPro" id="IPR001128">
    <property type="entry name" value="Cyt_P450"/>
</dbReference>
<keyword evidence="7" id="KW-0812">Transmembrane</keyword>
<sequence>MEICRLALIFLFLSSLLILVSSFRHSSRANTKKRWPPGPWAIPFVGSIHHMVTSQPQAALRDLAEKHGPVMYLRLGQNDTVVVSSRAAAQQVLQSNDVNFASRQALIAAEIIGYGTLDFAFSPYGDYWLHCTRMVIMETLRLHPILPLLVPHLCRKTCDIGGYEVSKGSMVGINAWATARNPKYWDNPEEFRPTRFENTTCDYKGSEFHYLPFGSGRRMCPVLSFGVAVLELIVARLLYYFDWSLPGKMLPEELDMDITVGATAKRRNQLHLVATPYDVPIPFEN</sequence>
<dbReference type="GO" id="GO:0004497">
    <property type="term" value="F:monooxygenase activity"/>
    <property type="evidence" value="ECO:0007669"/>
    <property type="project" value="InterPro"/>
</dbReference>
<dbReference type="InterPro" id="IPR036396">
    <property type="entry name" value="Cyt_P450_sf"/>
</dbReference>
<evidence type="ECO:0000256" key="2">
    <source>
        <dbReference type="ARBA" id="ARBA00022617"/>
    </source>
</evidence>
<dbReference type="Pfam" id="PF00067">
    <property type="entry name" value="p450"/>
    <property type="match status" value="2"/>
</dbReference>
<feature type="signal peptide" evidence="8">
    <location>
        <begin position="1"/>
        <end position="22"/>
    </location>
</feature>
<feature type="transmembrane region" description="Helical" evidence="7">
    <location>
        <begin position="222"/>
        <end position="241"/>
    </location>
</feature>
<feature type="binding site" description="axial binding residue" evidence="6">
    <location>
        <position position="220"/>
    </location>
    <ligand>
        <name>heme</name>
        <dbReference type="ChEBI" id="CHEBI:30413"/>
    </ligand>
    <ligandPart>
        <name>Fe</name>
        <dbReference type="ChEBI" id="CHEBI:18248"/>
    </ligandPart>
</feature>
<comment type="caution">
    <text evidence="9">The sequence shown here is derived from an EMBL/GenBank/DDBJ whole genome shotgun (WGS) entry which is preliminary data.</text>
</comment>
<feature type="chain" id="PRO_5033044213" description="Cytochrome P450" evidence="8">
    <location>
        <begin position="23"/>
        <end position="285"/>
    </location>
</feature>
<evidence type="ECO:0000256" key="4">
    <source>
        <dbReference type="ARBA" id="ARBA00023002"/>
    </source>
</evidence>
<protein>
    <recommendedName>
        <fullName evidence="11">Cytochrome P450</fullName>
    </recommendedName>
</protein>
<dbReference type="GO" id="GO:0016705">
    <property type="term" value="F:oxidoreductase activity, acting on paired donors, with incorporation or reduction of molecular oxygen"/>
    <property type="evidence" value="ECO:0007669"/>
    <property type="project" value="InterPro"/>
</dbReference>
<keyword evidence="8" id="KW-0732">Signal</keyword>
<evidence type="ECO:0000313" key="9">
    <source>
        <dbReference type="EMBL" id="CAD6252904.1"/>
    </source>
</evidence>
<organism evidence="9 10">
    <name type="scientific">Miscanthus lutarioriparius</name>
    <dbReference type="NCBI Taxonomy" id="422564"/>
    <lineage>
        <taxon>Eukaryota</taxon>
        <taxon>Viridiplantae</taxon>
        <taxon>Streptophyta</taxon>
        <taxon>Embryophyta</taxon>
        <taxon>Tracheophyta</taxon>
        <taxon>Spermatophyta</taxon>
        <taxon>Magnoliopsida</taxon>
        <taxon>Liliopsida</taxon>
        <taxon>Poales</taxon>
        <taxon>Poaceae</taxon>
        <taxon>PACMAD clade</taxon>
        <taxon>Panicoideae</taxon>
        <taxon>Andropogonodae</taxon>
        <taxon>Andropogoneae</taxon>
        <taxon>Saccharinae</taxon>
        <taxon>Miscanthus</taxon>
    </lineage>
</organism>
<dbReference type="SUPFAM" id="SSF48264">
    <property type="entry name" value="Cytochrome P450"/>
    <property type="match status" value="2"/>
</dbReference>
<dbReference type="PRINTS" id="PR00465">
    <property type="entry name" value="EP450IV"/>
</dbReference>
<proteinExistence type="inferred from homology"/>
<dbReference type="InterPro" id="IPR002403">
    <property type="entry name" value="Cyt_P450_E_grp-IV"/>
</dbReference>
<dbReference type="Proteomes" id="UP000604825">
    <property type="component" value="Unassembled WGS sequence"/>
</dbReference>
<dbReference type="GO" id="GO:0020037">
    <property type="term" value="F:heme binding"/>
    <property type="evidence" value="ECO:0007669"/>
    <property type="project" value="InterPro"/>
</dbReference>
<accession>A0A811Q3V3</accession>
<dbReference type="GO" id="GO:0005506">
    <property type="term" value="F:iron ion binding"/>
    <property type="evidence" value="ECO:0007669"/>
    <property type="project" value="InterPro"/>
</dbReference>
<keyword evidence="5 6" id="KW-0408">Iron</keyword>
<dbReference type="EMBL" id="CAJGYO010000009">
    <property type="protein sequence ID" value="CAD6252904.1"/>
    <property type="molecule type" value="Genomic_DNA"/>
</dbReference>
<gene>
    <name evidence="9" type="ORF">NCGR_LOCUS36550</name>
</gene>
<keyword evidence="7" id="KW-0472">Membrane</keyword>
<dbReference type="PANTHER" id="PTHR47955">
    <property type="entry name" value="CYTOCHROME P450 FAMILY 71 PROTEIN"/>
    <property type="match status" value="1"/>
</dbReference>
<keyword evidence="7" id="KW-1133">Transmembrane helix</keyword>
<keyword evidence="10" id="KW-1185">Reference proteome</keyword>
<evidence type="ECO:0000313" key="10">
    <source>
        <dbReference type="Proteomes" id="UP000604825"/>
    </source>
</evidence>
<name>A0A811Q3V3_9POAL</name>
<evidence type="ECO:0000256" key="6">
    <source>
        <dbReference type="PIRSR" id="PIRSR602403-1"/>
    </source>
</evidence>
<evidence type="ECO:0000256" key="1">
    <source>
        <dbReference type="ARBA" id="ARBA00010617"/>
    </source>
</evidence>
<evidence type="ECO:0000256" key="3">
    <source>
        <dbReference type="ARBA" id="ARBA00022723"/>
    </source>
</evidence>
<dbReference type="OrthoDB" id="3945418at2759"/>
<keyword evidence="2 6" id="KW-0349">Heme</keyword>
<comment type="similarity">
    <text evidence="1">Belongs to the cytochrome P450 family.</text>
</comment>
<reference evidence="9" key="1">
    <citation type="submission" date="2020-10" db="EMBL/GenBank/DDBJ databases">
        <authorList>
            <person name="Han B."/>
            <person name="Lu T."/>
            <person name="Zhao Q."/>
            <person name="Huang X."/>
            <person name="Zhao Y."/>
        </authorList>
    </citation>
    <scope>NUCLEOTIDE SEQUENCE</scope>
</reference>
<keyword evidence="4" id="KW-0560">Oxidoreductase</keyword>
<evidence type="ECO:0008006" key="11">
    <source>
        <dbReference type="Google" id="ProtNLM"/>
    </source>
</evidence>
<dbReference type="AlphaFoldDB" id="A0A811Q3V3"/>
<dbReference type="Gene3D" id="1.10.630.10">
    <property type="entry name" value="Cytochrome P450"/>
    <property type="match status" value="2"/>
</dbReference>